<feature type="compositionally biased region" description="Pro residues" evidence="1">
    <location>
        <begin position="133"/>
        <end position="147"/>
    </location>
</feature>
<organism evidence="3 4">
    <name type="scientific">Candidatus Taylorbacteria bacterium RIFCSPLOWO2_12_FULL_43_20</name>
    <dbReference type="NCBI Taxonomy" id="1802332"/>
    <lineage>
        <taxon>Bacteria</taxon>
        <taxon>Candidatus Tayloriibacteriota</taxon>
    </lineage>
</organism>
<evidence type="ECO:0000256" key="2">
    <source>
        <dbReference type="SAM" id="Phobius"/>
    </source>
</evidence>
<feature type="compositionally biased region" description="Pro residues" evidence="1">
    <location>
        <begin position="166"/>
        <end position="177"/>
    </location>
</feature>
<comment type="caution">
    <text evidence="3">The sequence shown here is derived from an EMBL/GenBank/DDBJ whole genome shotgun (WGS) entry which is preliminary data.</text>
</comment>
<dbReference type="Proteomes" id="UP000177269">
    <property type="component" value="Unassembled WGS sequence"/>
</dbReference>
<feature type="compositionally biased region" description="Basic and acidic residues" evidence="1">
    <location>
        <begin position="148"/>
        <end position="162"/>
    </location>
</feature>
<evidence type="ECO:0000313" key="3">
    <source>
        <dbReference type="EMBL" id="OHA41992.1"/>
    </source>
</evidence>
<evidence type="ECO:0000256" key="1">
    <source>
        <dbReference type="SAM" id="MobiDB-lite"/>
    </source>
</evidence>
<keyword evidence="2" id="KW-0472">Membrane</keyword>
<accession>A0A1G2P2Z5</accession>
<feature type="region of interest" description="Disordered" evidence="1">
    <location>
        <begin position="77"/>
        <end position="211"/>
    </location>
</feature>
<gene>
    <name evidence="3" type="ORF">A3G52_01710</name>
</gene>
<sequence length="459" mass="50298">MTQILVMLEKECRVEKWNRGKSGSQRKGCSMKKSFTIVWDKYRMKIIITVAVLLVITTVVISLCFIPDGKDAAFENAPKLSSSPPGFETATSTVDQTQSVPQSRTSTPVFVPSRETLPQSSTAAPAEAVPELPKLPPAPPPMVLEPPPRSERAGEEPARVETDSVSPPPQILPPPSIEPVTGSSRERDEPESRSVQPAVETEDAPRPSDGKLRIHPLLACVSGDTSVISTEGLPVEKRGQKVTVTVKGGGKSPLPIVVQQSGGKEPQDVRVNIDLTAMDEPPPVVITNTVVTNEVTITNIVVLTNAVPAIPPPPPSVCSTQTVSKTMLHGVPVYIVEELWTDPADYVYDQGVYTKTVEHPEPGTVRYPGGVHPDDEVGKWSPVNPFGYTVGKQGLIPPPDNLYMGETAHEYKQLQREVAIAVHKNIVRRLEQRHGHGSDPRYPNRTYYRRQTHNVHWRR</sequence>
<name>A0A1G2P2Z5_9BACT</name>
<proteinExistence type="predicted"/>
<feature type="compositionally biased region" description="Low complexity" evidence="1">
    <location>
        <begin position="123"/>
        <end position="132"/>
    </location>
</feature>
<reference evidence="3 4" key="1">
    <citation type="journal article" date="2016" name="Nat. Commun.">
        <title>Thousands of microbial genomes shed light on interconnected biogeochemical processes in an aquifer system.</title>
        <authorList>
            <person name="Anantharaman K."/>
            <person name="Brown C.T."/>
            <person name="Hug L.A."/>
            <person name="Sharon I."/>
            <person name="Castelle C.J."/>
            <person name="Probst A.J."/>
            <person name="Thomas B.C."/>
            <person name="Singh A."/>
            <person name="Wilkins M.J."/>
            <person name="Karaoz U."/>
            <person name="Brodie E.L."/>
            <person name="Williams K.H."/>
            <person name="Hubbard S.S."/>
            <person name="Banfield J.F."/>
        </authorList>
    </citation>
    <scope>NUCLEOTIDE SEQUENCE [LARGE SCALE GENOMIC DNA]</scope>
</reference>
<dbReference type="AlphaFoldDB" id="A0A1G2P2Z5"/>
<evidence type="ECO:0000313" key="4">
    <source>
        <dbReference type="Proteomes" id="UP000177269"/>
    </source>
</evidence>
<protein>
    <submittedName>
        <fullName evidence="3">Uncharacterized protein</fullName>
    </submittedName>
</protein>
<keyword evidence="2" id="KW-0812">Transmembrane</keyword>
<dbReference type="EMBL" id="MHSK01000021">
    <property type="protein sequence ID" value="OHA41992.1"/>
    <property type="molecule type" value="Genomic_DNA"/>
</dbReference>
<feature type="transmembrane region" description="Helical" evidence="2">
    <location>
        <begin position="46"/>
        <end position="66"/>
    </location>
</feature>
<feature type="compositionally biased region" description="Polar residues" evidence="1">
    <location>
        <begin position="79"/>
        <end position="108"/>
    </location>
</feature>
<keyword evidence="2" id="KW-1133">Transmembrane helix</keyword>